<dbReference type="GO" id="GO:0060090">
    <property type="term" value="F:molecular adaptor activity"/>
    <property type="evidence" value="ECO:0007669"/>
    <property type="project" value="TreeGrafter"/>
</dbReference>
<evidence type="ECO:0000313" key="11">
    <source>
        <dbReference type="Proteomes" id="UP000298390"/>
    </source>
</evidence>
<evidence type="ECO:0000259" key="7">
    <source>
        <dbReference type="Pfam" id="PF12859"/>
    </source>
</evidence>
<proteinExistence type="inferred from homology"/>
<keyword evidence="5" id="KW-0131">Cell cycle</keyword>
<sequence>MERSEPVLIELNTRAMTSALHYYSRINTAKSEQASEESNLLNSIRQSLRGSRSTSDTFINIARYPAVEDGPVPRTLLYNEPYGEEELSWDTYTVSWTIGGIMRKRWNFCEDDQPVQWACIGWFDQPGAIVSASSLRPAHYAYDYHDQTTPIAEASERETFGPFARAQQDHKREQEPGSRARAIFIFLRSIGRVFLMNGMEYTFHIPFIVRRAWPLSPHGVMMQRQMDPNELEEAKLSGEPALATIFAFTNPYAEPAPIGLTDKILGGFNNIPPTLKDDDPHKAIVTIPAEEQVVFVSQRTTHTADQIAITVDAAKKTVTIWRYAFIKPKNIPSRPLRPRPSKAQNRRSSANLTPSRRHTVDSGDRLPRVAADAPAFNAIHIPQPTLANQTPMEAMVGAGAGASVDALWSSQPGRGKHERHESLGRHDLSQTLDRMALGGGGGGGAAAADRGIESVDAARMQAAFWMERLATAEIPQEDTLAPRGITCGLFDQRFDGNEYRAMLAICLVTTRNLLIYKISKEDNAYVAQPEKHLSAFCVTAIRGTRDVIRDLLVVKTDGSLCLLTYGLNEIPLELVRPWKEGDAVVMDVDGVAQPPSPYVPAGKQVLSASSGIDSQVNLMFPDRTQVRATIDLVPKDHLTRQTMLMLALVLPIDDYFELHRSFLVKWSNKGLASTEDVPFKMLVEALYETLGVAKDEPPVPATSHDGSDAWHAMALMGSATRFREDPVMKKLRQPMRPTAKPPPQKPAQGRKPNPLLAPILLGLHHIAEDMRFVVFRYRDLLTVVPVLCKIALVIRPEWADYWKRLCPDALPSWPSPAQTIVENVDDRLPVWPPDMSAILYGRVNNPDWALPPLDSKTLAAGFKIAPSFAYGNGEPLIYLRQLTEIYMPLADNKVLETRKRADNALQAMVNVSINGHLIKCMALGIAAPLREACRTCQYPRVGEWSIPAYSLIGREDLAEVMNASTEPPYTRGYRPIKEFITPSVPRRTIREHVVRTVRSITGEFAVVTGVEMDLFDFTQIRFGQDKRLEEVARMLCSSLIPTVRALERPELSEHDQAKERQHQVIRLAERTLALPLGRALFTFGSAPTLTREAYGIPKIEFTVRLSPMNTLLAPEIGKIPIECTNWGEFHNGIAAGLRISSQASTVESTWIKFNKPAELTPEHAGFLYALGLTGHLREMLTWHTFGYLTPKHDMTSIGVLLGLSAANIGTSNRHVTKLLAVHTPALLPTPTVDLNVPLITQTAGLMGIGLLYMGSKNRRMAEVCLAQISRKDLYQPDLSNEYREAYTLSAAIACGMVMLGKGSAIPADLTILERLRVLVHGEGRTLVDGRPTRPTFDVNLTSPAATLTLGLMYLRTERQDAADILVIPDTLVTLNNIQPSFLMSRAMARSIIMWDKISPTREWFASNIPAGIQAAVDARMKGKPEDDAYELAYYNILAGLCFALGLKYAGTAREEAYLMIISYYDMFSQIAYTNRLGPAYDHRIKRSAIREGLNAISLALNMVMAGTGEINCLRRLRYAYGMYNQPIRYGAHVATHMSLGLLFLGGGRFTLGTSDAAVACMVAAFFPRFPHVSSDNKNYLQAFRHLWVLATEPRCLVARDVDTKEVVYLPVKLKVKEGNEVGTTQMIAPTLIPDLDKLQSIRVDTPRYWPFYLDIAHFPKHKETLLRSQTLYVKRRTAFLNYREDPKGSRSLFVRSGSSTGDAATLEFPQLTNFKTHPAGDLHQFISSYSNDVLFLAFADQFCRDDGETDAEKLLQAYCHASLFDSILQDKSQMIQAHLTLYQLRHLSPDSQYFNLRMQDLRLATDFYNRVYDRRFSGRSENNPRPPLIRESTLSGALLALDRQLDEVRSDEKFLAMLGMYARGEVLPNFPVGTAGWTLSRRLAWYLQRNSAPASTLLMLLKRLADHAHEQCLGAPPPEGTDNGVLLDQGIKEVLHATGTQLTTALGSAWSIRSLDEILLAWNRPATALHSVGG</sequence>
<dbReference type="InterPro" id="IPR024990">
    <property type="entry name" value="Apc1"/>
</dbReference>
<feature type="region of interest" description="Disordered" evidence="6">
    <location>
        <begin position="331"/>
        <end position="367"/>
    </location>
</feature>
<keyword evidence="3" id="KW-0677">Repeat</keyword>
<dbReference type="InterPro" id="IPR049255">
    <property type="entry name" value="Apc1_N"/>
</dbReference>
<dbReference type="PANTHER" id="PTHR12827">
    <property type="entry name" value="MEIOTIC CHECKPOINT REGULATOR TSG24 FAMILY MEMBER"/>
    <property type="match status" value="1"/>
</dbReference>
<dbReference type="Proteomes" id="UP000298390">
    <property type="component" value="Unassembled WGS sequence"/>
</dbReference>
<feature type="domain" description="Anaphase-promoting complex subunit 1 N-terminal" evidence="7">
    <location>
        <begin position="83"/>
        <end position="230"/>
    </location>
</feature>
<evidence type="ECO:0000256" key="6">
    <source>
        <dbReference type="SAM" id="MobiDB-lite"/>
    </source>
</evidence>
<comment type="caution">
    <text evidence="10">The sequence shown here is derived from an EMBL/GenBank/DDBJ whole genome shotgun (WGS) entry which is preliminary data.</text>
</comment>
<protein>
    <submittedName>
        <fullName evidence="10">Uncharacterized protein</fullName>
    </submittedName>
</protein>
<feature type="domain" description="Anaphase-promoting complex subunit 1 beta-sandwich" evidence="9">
    <location>
        <begin position="1594"/>
        <end position="1676"/>
    </location>
</feature>
<feature type="region of interest" description="Disordered" evidence="6">
    <location>
        <begin position="406"/>
        <end position="428"/>
    </location>
</feature>
<evidence type="ECO:0000256" key="4">
    <source>
        <dbReference type="ARBA" id="ARBA00022776"/>
    </source>
</evidence>
<dbReference type="Pfam" id="PF21282">
    <property type="entry name" value="APC1_3rd"/>
    <property type="match status" value="1"/>
</dbReference>
<name>A0A4Y9Y6F4_9APHY</name>
<comment type="similarity">
    <text evidence="1">Belongs to the APC1 family.</text>
</comment>
<keyword evidence="4" id="KW-0498">Mitosis</keyword>
<dbReference type="Pfam" id="PF18122">
    <property type="entry name" value="APC1_C"/>
    <property type="match status" value="1"/>
</dbReference>
<feature type="compositionally biased region" description="Basic and acidic residues" evidence="6">
    <location>
        <begin position="358"/>
        <end position="367"/>
    </location>
</feature>
<feature type="domain" description="Anaphase-promoting complex subunit 1 C-terminal" evidence="8">
    <location>
        <begin position="1724"/>
        <end position="1893"/>
    </location>
</feature>
<evidence type="ECO:0000313" key="10">
    <source>
        <dbReference type="EMBL" id="TFY57177.1"/>
    </source>
</evidence>
<evidence type="ECO:0000256" key="2">
    <source>
        <dbReference type="ARBA" id="ARBA00022618"/>
    </source>
</evidence>
<evidence type="ECO:0000259" key="8">
    <source>
        <dbReference type="Pfam" id="PF18122"/>
    </source>
</evidence>
<feature type="compositionally biased region" description="Polar residues" evidence="6">
    <location>
        <begin position="342"/>
        <end position="354"/>
    </location>
</feature>
<evidence type="ECO:0000256" key="3">
    <source>
        <dbReference type="ARBA" id="ARBA00022737"/>
    </source>
</evidence>
<dbReference type="InterPro" id="IPR048971">
    <property type="entry name" value="Apc1_3rd"/>
</dbReference>
<dbReference type="STRING" id="34475.A0A4Y9Y6F4"/>
<accession>A0A4Y9Y6F4</accession>
<gene>
    <name evidence="10" type="ORF">EVJ58_g7184</name>
</gene>
<organism evidence="10 11">
    <name type="scientific">Rhodofomes roseus</name>
    <dbReference type="NCBI Taxonomy" id="34475"/>
    <lineage>
        <taxon>Eukaryota</taxon>
        <taxon>Fungi</taxon>
        <taxon>Dikarya</taxon>
        <taxon>Basidiomycota</taxon>
        <taxon>Agaricomycotina</taxon>
        <taxon>Agaricomycetes</taxon>
        <taxon>Polyporales</taxon>
        <taxon>Rhodofomes</taxon>
    </lineage>
</organism>
<keyword evidence="2" id="KW-0132">Cell division</keyword>
<feature type="compositionally biased region" description="Basic and acidic residues" evidence="6">
    <location>
        <begin position="418"/>
        <end position="428"/>
    </location>
</feature>
<dbReference type="Pfam" id="PF12859">
    <property type="entry name" value="ANAPC1"/>
    <property type="match status" value="1"/>
</dbReference>
<evidence type="ECO:0000256" key="5">
    <source>
        <dbReference type="ARBA" id="ARBA00023306"/>
    </source>
</evidence>
<evidence type="ECO:0000256" key="1">
    <source>
        <dbReference type="ARBA" id="ARBA00010547"/>
    </source>
</evidence>
<dbReference type="GO" id="GO:0070979">
    <property type="term" value="P:protein K11-linked ubiquitination"/>
    <property type="evidence" value="ECO:0007669"/>
    <property type="project" value="TreeGrafter"/>
</dbReference>
<dbReference type="EMBL" id="SEKV01000447">
    <property type="protein sequence ID" value="TFY57177.1"/>
    <property type="molecule type" value="Genomic_DNA"/>
</dbReference>
<dbReference type="InterPro" id="IPR041221">
    <property type="entry name" value="APC1_C"/>
</dbReference>
<dbReference type="GO" id="GO:0031145">
    <property type="term" value="P:anaphase-promoting complex-dependent catabolic process"/>
    <property type="evidence" value="ECO:0007669"/>
    <property type="project" value="TreeGrafter"/>
</dbReference>
<evidence type="ECO:0000259" key="9">
    <source>
        <dbReference type="Pfam" id="PF21282"/>
    </source>
</evidence>
<dbReference type="GO" id="GO:0005680">
    <property type="term" value="C:anaphase-promoting complex"/>
    <property type="evidence" value="ECO:0007669"/>
    <property type="project" value="InterPro"/>
</dbReference>
<dbReference type="Gene3D" id="1.25.10.10">
    <property type="entry name" value="Leucine-rich Repeat Variant"/>
    <property type="match status" value="2"/>
</dbReference>
<dbReference type="GO" id="GO:0051301">
    <property type="term" value="P:cell division"/>
    <property type="evidence" value="ECO:0007669"/>
    <property type="project" value="UniProtKB-KW"/>
</dbReference>
<dbReference type="GO" id="GO:0007091">
    <property type="term" value="P:metaphase/anaphase transition of mitotic cell cycle"/>
    <property type="evidence" value="ECO:0007669"/>
    <property type="project" value="TreeGrafter"/>
</dbReference>
<dbReference type="InterPro" id="IPR011989">
    <property type="entry name" value="ARM-like"/>
</dbReference>
<dbReference type="PANTHER" id="PTHR12827:SF3">
    <property type="entry name" value="ANAPHASE-PROMOTING COMPLEX SUBUNIT 1"/>
    <property type="match status" value="1"/>
</dbReference>
<reference evidence="10 11" key="1">
    <citation type="submission" date="2019-01" db="EMBL/GenBank/DDBJ databases">
        <title>Genome sequencing of the rare red list fungi Fomitopsis rosea.</title>
        <authorList>
            <person name="Buettner E."/>
            <person name="Kellner H."/>
        </authorList>
    </citation>
    <scope>NUCLEOTIDE SEQUENCE [LARGE SCALE GENOMIC DNA]</scope>
    <source>
        <strain evidence="10 11">DSM 105464</strain>
    </source>
</reference>